<gene>
    <name evidence="1" type="ORF">ISU07_20595</name>
</gene>
<name>A0A930YEL6_9ACTN</name>
<accession>A0A930YEL6</accession>
<keyword evidence="2" id="KW-1185">Reference proteome</keyword>
<evidence type="ECO:0008006" key="3">
    <source>
        <dbReference type="Google" id="ProtNLM"/>
    </source>
</evidence>
<sequence>MTSPARPVVGIACDESGFVGGSLFGGIRVFAHASVRVDAPEAAGLVDEVRRRTRSGGEELKASRLNRPWTTHVASWLVGPDGPLSGRATVHVTDTRLFGLARLAQVCLADSTPQGWWSADRDAAAWATALRLHRLLDGVPPAEERGFLEGARDLLWVTRRARLRAVPASWPEVAARTAPELAEPEALRRVGEYLERPPDTPLTEPLLPALAWALDHWSAQGDPDVVHDEQSVLTPARVRVLADGLADAHPGRRLAGFERVDSRTDARVQLADLVAGVVRRTVEDHLHGQATGDPVPVGHLVADASPLTPEDSAAWVRSLT</sequence>
<dbReference type="RefSeq" id="WP_194708718.1">
    <property type="nucleotide sequence ID" value="NZ_JADKPN010000016.1"/>
</dbReference>
<dbReference type="EMBL" id="JADKPN010000016">
    <property type="protein sequence ID" value="MBF4765536.1"/>
    <property type="molecule type" value="Genomic_DNA"/>
</dbReference>
<reference evidence="1" key="1">
    <citation type="submission" date="2020-11" db="EMBL/GenBank/DDBJ databases">
        <title>Nocardioides sp. nov., isolated from Soil of Cynanchum wilfordii Hemsley rhizosphere.</title>
        <authorList>
            <person name="Lee J.-S."/>
            <person name="Suh M.K."/>
            <person name="Kim J.-S."/>
        </authorList>
    </citation>
    <scope>NUCLEOTIDE SEQUENCE</scope>
    <source>
        <strain evidence="1">KCTC 19275</strain>
    </source>
</reference>
<organism evidence="1 2">
    <name type="scientific">Nocardioides islandensis</name>
    <dbReference type="NCBI Taxonomy" id="433663"/>
    <lineage>
        <taxon>Bacteria</taxon>
        <taxon>Bacillati</taxon>
        <taxon>Actinomycetota</taxon>
        <taxon>Actinomycetes</taxon>
        <taxon>Propionibacteriales</taxon>
        <taxon>Nocardioidaceae</taxon>
        <taxon>Nocardioides</taxon>
    </lineage>
</organism>
<comment type="caution">
    <text evidence="1">The sequence shown here is derived from an EMBL/GenBank/DDBJ whole genome shotgun (WGS) entry which is preliminary data.</text>
</comment>
<protein>
    <recommendedName>
        <fullName evidence="3">DUF3800 domain-containing protein</fullName>
    </recommendedName>
</protein>
<dbReference type="AlphaFoldDB" id="A0A930YEL6"/>
<proteinExistence type="predicted"/>
<dbReference type="Proteomes" id="UP000640489">
    <property type="component" value="Unassembled WGS sequence"/>
</dbReference>
<evidence type="ECO:0000313" key="1">
    <source>
        <dbReference type="EMBL" id="MBF4765536.1"/>
    </source>
</evidence>
<evidence type="ECO:0000313" key="2">
    <source>
        <dbReference type="Proteomes" id="UP000640489"/>
    </source>
</evidence>